<dbReference type="InterPro" id="IPR027417">
    <property type="entry name" value="P-loop_NTPase"/>
</dbReference>
<keyword evidence="3" id="KW-1185">Reference proteome</keyword>
<dbReference type="PANTHER" id="PTHR43423:SF1">
    <property type="entry name" value="ABC TRANSPORTER I FAMILY MEMBER 17"/>
    <property type="match status" value="1"/>
</dbReference>
<dbReference type="GO" id="GO:0005524">
    <property type="term" value="F:ATP binding"/>
    <property type="evidence" value="ECO:0007669"/>
    <property type="project" value="InterPro"/>
</dbReference>
<dbReference type="GO" id="GO:0016887">
    <property type="term" value="F:ATP hydrolysis activity"/>
    <property type="evidence" value="ECO:0007669"/>
    <property type="project" value="InterPro"/>
</dbReference>
<gene>
    <name evidence="2" type="ORF">BVC80_8147g2</name>
</gene>
<evidence type="ECO:0000313" key="3">
    <source>
        <dbReference type="Proteomes" id="UP000195402"/>
    </source>
</evidence>
<organism evidence="2 3">
    <name type="scientific">Macleaya cordata</name>
    <name type="common">Five-seeded plume-poppy</name>
    <name type="synonym">Bocconia cordata</name>
    <dbReference type="NCBI Taxonomy" id="56857"/>
    <lineage>
        <taxon>Eukaryota</taxon>
        <taxon>Viridiplantae</taxon>
        <taxon>Streptophyta</taxon>
        <taxon>Embryophyta</taxon>
        <taxon>Tracheophyta</taxon>
        <taxon>Spermatophyta</taxon>
        <taxon>Magnoliopsida</taxon>
        <taxon>Ranunculales</taxon>
        <taxon>Papaveraceae</taxon>
        <taxon>Papaveroideae</taxon>
        <taxon>Macleaya</taxon>
    </lineage>
</organism>
<protein>
    <submittedName>
        <fullName evidence="2">ABC transporter-like</fullName>
    </submittedName>
</protein>
<dbReference type="OMA" id="LCRRVGM"/>
<dbReference type="Pfam" id="PF00005">
    <property type="entry name" value="ABC_tran"/>
    <property type="match status" value="1"/>
</dbReference>
<name>A0A200QXZ6_MACCD</name>
<proteinExistence type="predicted"/>
<sequence>MDELGETKLKLWISELMLILDTGVPILSDVSVDILKGLIVGIIRPSGKSTDLRAMNRLWEPPKGTVFLNDQDIRDLDVLSFRRKVGMLFQVPVLFEVDGVVVVLVGR</sequence>
<dbReference type="InParanoid" id="A0A200QXZ6"/>
<feature type="domain" description="ABC transporter" evidence="1">
    <location>
        <begin position="27"/>
        <end position="95"/>
    </location>
</feature>
<comment type="caution">
    <text evidence="2">The sequence shown here is derived from an EMBL/GenBank/DDBJ whole genome shotgun (WGS) entry which is preliminary data.</text>
</comment>
<evidence type="ECO:0000313" key="2">
    <source>
        <dbReference type="EMBL" id="OVA15301.1"/>
    </source>
</evidence>
<dbReference type="AlphaFoldDB" id="A0A200QXZ6"/>
<dbReference type="OrthoDB" id="6593433at2759"/>
<dbReference type="EMBL" id="MVGT01000829">
    <property type="protein sequence ID" value="OVA15301.1"/>
    <property type="molecule type" value="Genomic_DNA"/>
</dbReference>
<evidence type="ECO:0000259" key="1">
    <source>
        <dbReference type="Pfam" id="PF00005"/>
    </source>
</evidence>
<dbReference type="Gene3D" id="3.40.50.300">
    <property type="entry name" value="P-loop containing nucleotide triphosphate hydrolases"/>
    <property type="match status" value="1"/>
</dbReference>
<dbReference type="Proteomes" id="UP000195402">
    <property type="component" value="Unassembled WGS sequence"/>
</dbReference>
<dbReference type="PANTHER" id="PTHR43423">
    <property type="entry name" value="ABC TRANSPORTER I FAMILY MEMBER 17"/>
    <property type="match status" value="1"/>
</dbReference>
<dbReference type="InterPro" id="IPR003439">
    <property type="entry name" value="ABC_transporter-like_ATP-bd"/>
</dbReference>
<accession>A0A200QXZ6</accession>
<dbReference type="SUPFAM" id="SSF52540">
    <property type="entry name" value="P-loop containing nucleoside triphosphate hydrolases"/>
    <property type="match status" value="1"/>
</dbReference>
<reference evidence="2 3" key="1">
    <citation type="journal article" date="2017" name="Mol. Plant">
        <title>The Genome of Medicinal Plant Macleaya cordata Provides New Insights into Benzylisoquinoline Alkaloids Metabolism.</title>
        <authorList>
            <person name="Liu X."/>
            <person name="Liu Y."/>
            <person name="Huang P."/>
            <person name="Ma Y."/>
            <person name="Qing Z."/>
            <person name="Tang Q."/>
            <person name="Cao H."/>
            <person name="Cheng P."/>
            <person name="Zheng Y."/>
            <person name="Yuan Z."/>
            <person name="Zhou Y."/>
            <person name="Liu J."/>
            <person name="Tang Z."/>
            <person name="Zhuo Y."/>
            <person name="Zhang Y."/>
            <person name="Yu L."/>
            <person name="Huang J."/>
            <person name="Yang P."/>
            <person name="Peng Q."/>
            <person name="Zhang J."/>
            <person name="Jiang W."/>
            <person name="Zhang Z."/>
            <person name="Lin K."/>
            <person name="Ro D.K."/>
            <person name="Chen X."/>
            <person name="Xiong X."/>
            <person name="Shang Y."/>
            <person name="Huang S."/>
            <person name="Zeng J."/>
        </authorList>
    </citation>
    <scope>NUCLEOTIDE SEQUENCE [LARGE SCALE GENOMIC DNA]</scope>
    <source>
        <strain evidence="3">cv. BLH2017</strain>
        <tissue evidence="2">Root</tissue>
    </source>
</reference>
<dbReference type="STRING" id="56857.A0A200QXZ6"/>